<proteinExistence type="predicted"/>
<feature type="domain" description="Helicase HerA central" evidence="1">
    <location>
        <begin position="285"/>
        <end position="401"/>
    </location>
</feature>
<dbReference type="PANTHER" id="PTHR30121:SF6">
    <property type="entry name" value="SLR6007 PROTEIN"/>
    <property type="match status" value="1"/>
</dbReference>
<dbReference type="GeneID" id="56068120"/>
<evidence type="ECO:0000259" key="1">
    <source>
        <dbReference type="Pfam" id="PF01935"/>
    </source>
</evidence>
<dbReference type="Pfam" id="PF19044">
    <property type="entry name" value="P-loop_TraG"/>
    <property type="match status" value="1"/>
</dbReference>
<evidence type="ECO:0000313" key="3">
    <source>
        <dbReference type="EMBL" id="QLH07095.1"/>
    </source>
</evidence>
<evidence type="ECO:0000259" key="2">
    <source>
        <dbReference type="Pfam" id="PF19044"/>
    </source>
</evidence>
<dbReference type="KEGG" id="nue:C5F50_08440"/>
<dbReference type="Pfam" id="PF01935">
    <property type="entry name" value="DUF87"/>
    <property type="match status" value="1"/>
</dbReference>
<reference evidence="3 4" key="1">
    <citation type="submission" date="2018-02" db="EMBL/GenBank/DDBJ databases">
        <title>Complete genome of Nitrosopumilus ureaphilus PS0.</title>
        <authorList>
            <person name="Qin W."/>
            <person name="Zheng Y."/>
            <person name="Stahl D.A."/>
        </authorList>
    </citation>
    <scope>NUCLEOTIDE SEQUENCE [LARGE SCALE GENOMIC DNA]</scope>
    <source>
        <strain evidence="3 4">PS0</strain>
    </source>
</reference>
<dbReference type="AlphaFoldDB" id="A0A7D5M5R9"/>
<dbReference type="Proteomes" id="UP000509478">
    <property type="component" value="Chromosome"/>
</dbReference>
<dbReference type="EMBL" id="CP026995">
    <property type="protein sequence ID" value="QLH07095.1"/>
    <property type="molecule type" value="Genomic_DNA"/>
</dbReference>
<dbReference type="Gene3D" id="3.40.50.300">
    <property type="entry name" value="P-loop containing nucleotide triphosphate hydrolases"/>
    <property type="match status" value="1"/>
</dbReference>
<dbReference type="PANTHER" id="PTHR30121">
    <property type="entry name" value="UNCHARACTERIZED PROTEIN YJGR-RELATED"/>
    <property type="match status" value="1"/>
</dbReference>
<dbReference type="InterPro" id="IPR043964">
    <property type="entry name" value="P-loop_TraG"/>
</dbReference>
<name>A0A7D5M5R9_9ARCH</name>
<keyword evidence="4" id="KW-1185">Reference proteome</keyword>
<protein>
    <submittedName>
        <fullName evidence="3">Uncharacterized protein</fullName>
    </submittedName>
</protein>
<dbReference type="OrthoDB" id="45996at2157"/>
<dbReference type="InterPro" id="IPR027417">
    <property type="entry name" value="P-loop_NTPase"/>
</dbReference>
<gene>
    <name evidence="3" type="ORF">C5F50_08440</name>
</gene>
<feature type="domain" description="TraG P-loop" evidence="2">
    <location>
        <begin position="470"/>
        <end position="569"/>
    </location>
</feature>
<dbReference type="InterPro" id="IPR051162">
    <property type="entry name" value="T4SS_component"/>
</dbReference>
<dbReference type="RefSeq" id="WP_179370957.1">
    <property type="nucleotide sequence ID" value="NZ_CP026995.1"/>
</dbReference>
<organism evidence="3 4">
    <name type="scientific">Nitrosopumilus ureiphilus</name>
    <dbReference type="NCBI Taxonomy" id="1470067"/>
    <lineage>
        <taxon>Archaea</taxon>
        <taxon>Nitrososphaerota</taxon>
        <taxon>Nitrososphaeria</taxon>
        <taxon>Nitrosopumilales</taxon>
        <taxon>Nitrosopumilaceae</taxon>
        <taxon>Nitrosopumilus</taxon>
    </lineage>
</organism>
<dbReference type="InterPro" id="IPR002789">
    <property type="entry name" value="HerA_central"/>
</dbReference>
<evidence type="ECO:0000313" key="4">
    <source>
        <dbReference type="Proteomes" id="UP000509478"/>
    </source>
</evidence>
<sequence>MNLKRFKYFYTVTATNFITLPEEKQVRKLGEFFDILRVIEKEIHIIFSRKMLPVPIEGVITDMPIIQIQMSSQEPLDDIFDRLKFEYSIDEEHASYEISKEHLRHFRIPNKTGPDAYGKCMTLYSVPSSLPSAWIHSIFSACSRIDIYITPITQDKAIKIMDSKSKMLYELATRSKKILEECQKVDAIKTALQKSQTSLFHVAVNCTIIGPTMREMKKAVKDFRKNASIAGGRFTSTPSKQAAMINGWGARLSMDIGSTAILYAFVSADMLEVPNGVVLGINVNTGAPVIYDPAKRTNYNFAIIGKSGSGKSFTVKILLKRLIEKYPDCFCFVIDPMGEYYKIASYLGLDAIQITESKEFGFDPFNMLEPLDAVDILGQATKAPPEVIKLWRSLLAQNIKNISELYESSDENAQRYLVDLVKGPLSTIMKGEPQMSDKIIISMKGTGTEEHTVLILLMALSKAWKRITELLPTKKKILLIDEGWMLFKMQGAEKYIDMIVRMGRKLNVTFIFVSQKVEDLANEKGGYGRIIDNIETKVLMLMEEDAAAKAGKILQLSLHEVDQITSFDVGNGIFITKKHRLHVKFEATPEEKEIHFNTAPETENPSEQ</sequence>
<accession>A0A7D5M5R9</accession>
<dbReference type="SUPFAM" id="SSF52540">
    <property type="entry name" value="P-loop containing nucleoside triphosphate hydrolases"/>
    <property type="match status" value="1"/>
</dbReference>